<dbReference type="InterPro" id="IPR017937">
    <property type="entry name" value="Thioredoxin_CS"/>
</dbReference>
<dbReference type="OrthoDB" id="10263751at2759"/>
<dbReference type="NCBIfam" id="TIGR01068">
    <property type="entry name" value="thioredoxin"/>
    <property type="match status" value="1"/>
</dbReference>
<keyword evidence="4" id="KW-0676">Redox-active center</keyword>
<dbReference type="PROSITE" id="PS51352">
    <property type="entry name" value="THIOREDOXIN_2"/>
    <property type="match status" value="1"/>
</dbReference>
<name>A0A8K0SMJ7_9HYPO</name>
<feature type="active site" description="Nucleophile" evidence="3">
    <location>
        <position position="27"/>
    </location>
</feature>
<reference evidence="6" key="1">
    <citation type="journal article" date="2021" name="Nat. Commun.">
        <title>Genetic determinants of endophytism in the Arabidopsis root mycobiome.</title>
        <authorList>
            <person name="Mesny F."/>
            <person name="Miyauchi S."/>
            <person name="Thiergart T."/>
            <person name="Pickel B."/>
            <person name="Atanasova L."/>
            <person name="Karlsson M."/>
            <person name="Huettel B."/>
            <person name="Barry K.W."/>
            <person name="Haridas S."/>
            <person name="Chen C."/>
            <person name="Bauer D."/>
            <person name="Andreopoulos W."/>
            <person name="Pangilinan J."/>
            <person name="LaButti K."/>
            <person name="Riley R."/>
            <person name="Lipzen A."/>
            <person name="Clum A."/>
            <person name="Drula E."/>
            <person name="Henrissat B."/>
            <person name="Kohler A."/>
            <person name="Grigoriev I.V."/>
            <person name="Martin F.M."/>
            <person name="Hacquard S."/>
        </authorList>
    </citation>
    <scope>NUCLEOTIDE SEQUENCE</scope>
    <source>
        <strain evidence="6">MPI-CAGE-CH-0235</strain>
    </source>
</reference>
<dbReference type="GO" id="GO:0015035">
    <property type="term" value="F:protein-disulfide reductase activity"/>
    <property type="evidence" value="ECO:0007669"/>
    <property type="project" value="InterPro"/>
</dbReference>
<dbReference type="Pfam" id="PF00085">
    <property type="entry name" value="Thioredoxin"/>
    <property type="match status" value="1"/>
</dbReference>
<feature type="site" description="Contributes to redox potential value" evidence="3">
    <location>
        <position position="26"/>
    </location>
</feature>
<dbReference type="AlphaFoldDB" id="A0A8K0SMJ7"/>
<dbReference type="InterPro" id="IPR013766">
    <property type="entry name" value="Thioredoxin_domain"/>
</dbReference>
<dbReference type="PANTHER" id="PTHR46115">
    <property type="entry name" value="THIOREDOXIN-LIKE PROTEIN 1"/>
    <property type="match status" value="1"/>
</dbReference>
<dbReference type="Proteomes" id="UP000813444">
    <property type="component" value="Unassembled WGS sequence"/>
</dbReference>
<evidence type="ECO:0000256" key="2">
    <source>
        <dbReference type="ARBA" id="ARBA00023157"/>
    </source>
</evidence>
<dbReference type="SUPFAM" id="SSF52833">
    <property type="entry name" value="Thioredoxin-like"/>
    <property type="match status" value="1"/>
</dbReference>
<evidence type="ECO:0000256" key="1">
    <source>
        <dbReference type="ARBA" id="ARBA00008987"/>
    </source>
</evidence>
<evidence type="ECO:0000256" key="4">
    <source>
        <dbReference type="PIRSR" id="PIRSR000077-4"/>
    </source>
</evidence>
<protein>
    <submittedName>
        <fullName evidence="6">Thioredoxin G6G8.7</fullName>
    </submittedName>
</protein>
<comment type="caution">
    <text evidence="6">The sequence shown here is derived from an EMBL/GenBank/DDBJ whole genome shotgun (WGS) entry which is preliminary data.</text>
</comment>
<evidence type="ECO:0000313" key="6">
    <source>
        <dbReference type="EMBL" id="KAH7309663.1"/>
    </source>
</evidence>
<organism evidence="6 7">
    <name type="scientific">Stachybotrys elegans</name>
    <dbReference type="NCBI Taxonomy" id="80388"/>
    <lineage>
        <taxon>Eukaryota</taxon>
        <taxon>Fungi</taxon>
        <taxon>Dikarya</taxon>
        <taxon>Ascomycota</taxon>
        <taxon>Pezizomycotina</taxon>
        <taxon>Sordariomycetes</taxon>
        <taxon>Hypocreomycetidae</taxon>
        <taxon>Hypocreales</taxon>
        <taxon>Stachybotryaceae</taxon>
        <taxon>Stachybotrys</taxon>
    </lineage>
</organism>
<dbReference type="EMBL" id="JAGPNK010000013">
    <property type="protein sequence ID" value="KAH7309663.1"/>
    <property type="molecule type" value="Genomic_DNA"/>
</dbReference>
<dbReference type="Gene3D" id="3.40.30.10">
    <property type="entry name" value="Glutaredoxin"/>
    <property type="match status" value="1"/>
</dbReference>
<comment type="similarity">
    <text evidence="1">Belongs to the thioredoxin family.</text>
</comment>
<dbReference type="InterPro" id="IPR005746">
    <property type="entry name" value="Thioredoxin"/>
</dbReference>
<keyword evidence="7" id="KW-1185">Reference proteome</keyword>
<feature type="site" description="Contributes to redox potential value" evidence="3">
    <location>
        <position position="25"/>
    </location>
</feature>
<feature type="active site" description="Nucleophile" evidence="3">
    <location>
        <position position="24"/>
    </location>
</feature>
<keyword evidence="2 4" id="KW-1015">Disulfide bond</keyword>
<proteinExistence type="inferred from homology"/>
<evidence type="ECO:0000313" key="7">
    <source>
        <dbReference type="Proteomes" id="UP000813444"/>
    </source>
</evidence>
<feature type="non-terminal residue" evidence="6">
    <location>
        <position position="99"/>
    </location>
</feature>
<evidence type="ECO:0000256" key="3">
    <source>
        <dbReference type="PIRSR" id="PIRSR000077-1"/>
    </source>
</evidence>
<sequence>SLEEYRGTLADHKLVVIDFFATWCGPCKTIAPLVVEASNQPEFQHIHFAKIDVEELEAVSEEVGIRAMPTLVLFKDGKKVEEIVGPAPNALIEFFKKAE</sequence>
<dbReference type="InterPro" id="IPR036249">
    <property type="entry name" value="Thioredoxin-like_sf"/>
</dbReference>
<dbReference type="PIRSF" id="PIRSF000077">
    <property type="entry name" value="Thioredoxin"/>
    <property type="match status" value="1"/>
</dbReference>
<dbReference type="PROSITE" id="PS00194">
    <property type="entry name" value="THIOREDOXIN_1"/>
    <property type="match status" value="1"/>
</dbReference>
<evidence type="ECO:0000259" key="5">
    <source>
        <dbReference type="PROSITE" id="PS51352"/>
    </source>
</evidence>
<dbReference type="CDD" id="cd02947">
    <property type="entry name" value="TRX_family"/>
    <property type="match status" value="1"/>
</dbReference>
<dbReference type="PRINTS" id="PR00421">
    <property type="entry name" value="THIOREDOXIN"/>
</dbReference>
<gene>
    <name evidence="6" type="ORF">B0I35DRAFT_359284</name>
</gene>
<accession>A0A8K0SMJ7</accession>
<feature type="site" description="Deprotonates C-terminal active site Cys" evidence="3">
    <location>
        <position position="18"/>
    </location>
</feature>
<feature type="disulfide bond" description="Redox-active" evidence="4">
    <location>
        <begin position="24"/>
        <end position="27"/>
    </location>
</feature>
<feature type="domain" description="Thioredoxin" evidence="5">
    <location>
        <begin position="1"/>
        <end position="99"/>
    </location>
</feature>